<dbReference type="SUPFAM" id="SSF101898">
    <property type="entry name" value="NHL repeat"/>
    <property type="match status" value="1"/>
</dbReference>
<keyword evidence="2" id="KW-0378">Hydrolase</keyword>
<evidence type="ECO:0000256" key="1">
    <source>
        <dbReference type="SAM" id="Phobius"/>
    </source>
</evidence>
<keyword evidence="3" id="KW-1185">Reference proteome</keyword>
<dbReference type="PANTHER" id="PTHR40274:SF3">
    <property type="entry name" value="VIRGINIAMYCIN B LYASE"/>
    <property type="match status" value="1"/>
</dbReference>
<reference evidence="2 3" key="1">
    <citation type="submission" date="2015-02" db="EMBL/GenBank/DDBJ databases">
        <title>Single-cell genomics of uncultivated deep-branching MTB reveals a conserved set of magnetosome genes.</title>
        <authorList>
            <person name="Kolinko S."/>
            <person name="Richter M."/>
            <person name="Glockner F.O."/>
            <person name="Brachmann A."/>
            <person name="Schuler D."/>
        </authorList>
    </citation>
    <scope>NUCLEOTIDE SEQUENCE [LARGE SCALE GENOMIC DNA]</scope>
    <source>
        <strain evidence="2">TM-1</strain>
    </source>
</reference>
<keyword evidence="1" id="KW-1133">Transmembrane helix</keyword>
<name>A0A0F3GR20_9BACT</name>
<proteinExistence type="predicted"/>
<accession>A0A0F3GR20</accession>
<dbReference type="Gene3D" id="2.130.10.10">
    <property type="entry name" value="YVTN repeat-like/Quinoprotein amine dehydrogenase"/>
    <property type="match status" value="1"/>
</dbReference>
<keyword evidence="1" id="KW-0812">Transmembrane</keyword>
<dbReference type="GO" id="GO:0016787">
    <property type="term" value="F:hydrolase activity"/>
    <property type="evidence" value="ECO:0007669"/>
    <property type="project" value="UniProtKB-KW"/>
</dbReference>
<comment type="caution">
    <text evidence="2">The sequence shown here is derived from an EMBL/GenBank/DDBJ whole genome shotgun (WGS) entry which is preliminary data.</text>
</comment>
<dbReference type="AlphaFoldDB" id="A0A0F3GR20"/>
<evidence type="ECO:0000313" key="2">
    <source>
        <dbReference type="EMBL" id="KJU84370.1"/>
    </source>
</evidence>
<dbReference type="InterPro" id="IPR015943">
    <property type="entry name" value="WD40/YVTN_repeat-like_dom_sf"/>
</dbReference>
<sequence>MIFKRGDFDCMRKLYMEDIMKHLRVFVLVLWILAIVLVIPHTATGANMIEYAIPTGGSQPVDITSGPDGNLWFTESSGNKIGKITTAGSITEYTIPTGSGQPVGITSGPDGNLWFTEMQGNNIGRITTAGVISEYTIPTSSSSPDGITSGPDGNLWFTERSGNKIVQLPPSAAPIVPIPTTTQWGTLILILAMAVMLVVYARKANKATG</sequence>
<evidence type="ECO:0000313" key="3">
    <source>
        <dbReference type="Proteomes" id="UP000033423"/>
    </source>
</evidence>
<gene>
    <name evidence="2" type="ORF">MBAV_003438</name>
</gene>
<feature type="transmembrane region" description="Helical" evidence="1">
    <location>
        <begin position="184"/>
        <end position="201"/>
    </location>
</feature>
<dbReference type="PATRIC" id="fig|29290.4.peg.4573"/>
<dbReference type="PANTHER" id="PTHR40274">
    <property type="entry name" value="VIRGINIAMYCIN B LYASE"/>
    <property type="match status" value="1"/>
</dbReference>
<dbReference type="InterPro" id="IPR051344">
    <property type="entry name" value="Vgb"/>
</dbReference>
<dbReference type="EMBL" id="LACI01001497">
    <property type="protein sequence ID" value="KJU84370.1"/>
    <property type="molecule type" value="Genomic_DNA"/>
</dbReference>
<keyword evidence="1" id="KW-0472">Membrane</keyword>
<protein>
    <submittedName>
        <fullName evidence="2">Virginiamycin B hydrolase (VGB)</fullName>
    </submittedName>
</protein>
<dbReference type="Proteomes" id="UP000033423">
    <property type="component" value="Unassembled WGS sequence"/>
</dbReference>
<dbReference type="Pfam" id="PF24684">
    <property type="entry name" value="Vgb_lyase"/>
    <property type="match status" value="1"/>
</dbReference>
<organism evidence="2 3">
    <name type="scientific">Candidatus Magnetobacterium bavaricum</name>
    <dbReference type="NCBI Taxonomy" id="29290"/>
    <lineage>
        <taxon>Bacteria</taxon>
        <taxon>Pseudomonadati</taxon>
        <taxon>Nitrospirota</taxon>
        <taxon>Thermodesulfovibrionia</taxon>
        <taxon>Thermodesulfovibrionales</taxon>
        <taxon>Candidatus Magnetobacteriaceae</taxon>
        <taxon>Candidatus Magnetobacterium</taxon>
    </lineage>
</organism>